<evidence type="ECO:0008006" key="3">
    <source>
        <dbReference type="Google" id="ProtNLM"/>
    </source>
</evidence>
<organism evidence="1 2">
    <name type="scientific">Actinocorallia cavernae</name>
    <dbReference type="NCBI Taxonomy" id="328075"/>
    <lineage>
        <taxon>Bacteria</taxon>
        <taxon>Bacillati</taxon>
        <taxon>Actinomycetota</taxon>
        <taxon>Actinomycetes</taxon>
        <taxon>Streptosporangiales</taxon>
        <taxon>Thermomonosporaceae</taxon>
        <taxon>Actinocorallia</taxon>
    </lineage>
</organism>
<dbReference type="NCBIfam" id="NF033179">
    <property type="entry name" value="TnsA_like_Actin"/>
    <property type="match status" value="1"/>
</dbReference>
<reference evidence="2" key="1">
    <citation type="journal article" date="2019" name="Int. J. Syst. Evol. Microbiol.">
        <title>The Global Catalogue of Microorganisms (GCM) 10K type strain sequencing project: providing services to taxonomists for standard genome sequencing and annotation.</title>
        <authorList>
            <consortium name="The Broad Institute Genomics Platform"/>
            <consortium name="The Broad Institute Genome Sequencing Center for Infectious Disease"/>
            <person name="Wu L."/>
            <person name="Ma J."/>
        </authorList>
    </citation>
    <scope>NUCLEOTIDE SEQUENCE [LARGE SCALE GENOMIC DNA]</scope>
    <source>
        <strain evidence="2">JCM 13278</strain>
    </source>
</reference>
<evidence type="ECO:0000313" key="2">
    <source>
        <dbReference type="Proteomes" id="UP001500691"/>
    </source>
</evidence>
<accession>A0ABP8S7X5</accession>
<protein>
    <recommendedName>
        <fullName evidence="3">TnsA-like heteromeric transposase endonuclease subunit</fullName>
    </recommendedName>
</protein>
<dbReference type="InterPro" id="IPR048000">
    <property type="entry name" value="TnsA-like"/>
</dbReference>
<sequence>MVSQVVWAQVRSKAGRLVERPVRELRGERLEEYEAVWQPPRYQGRRAIATWWRPADRARHVGCAHLGALGAAVSLEADRDVVAFASWPMRLHWADDAGGYVPDFFVRLADGRVRLLVCRPAGGSPQRWEAAAELLEAAGKQADWQVHVHEGTADPVVFSNLQRLSRWRHTRLADADTARVLRKVFAEPQPLAVGVRESGLPELPTVAKAHHLIWTRKLLIDWSSPYMPHRSLVWAPEGVV</sequence>
<name>A0ABP8S7X5_9ACTN</name>
<gene>
    <name evidence="1" type="ORF">GCM10023100_00830</name>
</gene>
<comment type="caution">
    <text evidence="1">The sequence shown here is derived from an EMBL/GenBank/DDBJ whole genome shotgun (WGS) entry which is preliminary data.</text>
</comment>
<dbReference type="EMBL" id="BAABFF010000001">
    <property type="protein sequence ID" value="GAA4562923.1"/>
    <property type="molecule type" value="Genomic_DNA"/>
</dbReference>
<proteinExistence type="predicted"/>
<dbReference type="Proteomes" id="UP001500691">
    <property type="component" value="Unassembled WGS sequence"/>
</dbReference>
<evidence type="ECO:0000313" key="1">
    <source>
        <dbReference type="EMBL" id="GAA4562923.1"/>
    </source>
</evidence>
<keyword evidence="2" id="KW-1185">Reference proteome</keyword>